<organism evidence="3 4">
    <name type="scientific">Tieghemiomyces parasiticus</name>
    <dbReference type="NCBI Taxonomy" id="78921"/>
    <lineage>
        <taxon>Eukaryota</taxon>
        <taxon>Fungi</taxon>
        <taxon>Fungi incertae sedis</taxon>
        <taxon>Zoopagomycota</taxon>
        <taxon>Kickxellomycotina</taxon>
        <taxon>Dimargaritomycetes</taxon>
        <taxon>Dimargaritales</taxon>
        <taxon>Dimargaritaceae</taxon>
        <taxon>Tieghemiomyces</taxon>
    </lineage>
</organism>
<dbReference type="PANTHER" id="PTHR48070">
    <property type="entry name" value="ESTERASE OVCA2"/>
    <property type="match status" value="1"/>
</dbReference>
<evidence type="ECO:0000313" key="3">
    <source>
        <dbReference type="EMBL" id="KAJ1924633.1"/>
    </source>
</evidence>
<dbReference type="InterPro" id="IPR029058">
    <property type="entry name" value="AB_hydrolase_fold"/>
</dbReference>
<dbReference type="EMBL" id="JANBPT010000262">
    <property type="protein sequence ID" value="KAJ1924633.1"/>
    <property type="molecule type" value="Genomic_DNA"/>
</dbReference>
<proteinExistence type="predicted"/>
<keyword evidence="1" id="KW-0378">Hydrolase</keyword>
<dbReference type="GO" id="GO:0016787">
    <property type="term" value="F:hydrolase activity"/>
    <property type="evidence" value="ECO:0007669"/>
    <property type="project" value="UniProtKB-KW"/>
</dbReference>
<dbReference type="InterPro" id="IPR050593">
    <property type="entry name" value="LovG"/>
</dbReference>
<dbReference type="Proteomes" id="UP001150569">
    <property type="component" value="Unassembled WGS sequence"/>
</dbReference>
<evidence type="ECO:0000313" key="4">
    <source>
        <dbReference type="Proteomes" id="UP001150569"/>
    </source>
</evidence>
<dbReference type="GO" id="GO:0005737">
    <property type="term" value="C:cytoplasm"/>
    <property type="evidence" value="ECO:0007669"/>
    <property type="project" value="TreeGrafter"/>
</dbReference>
<dbReference type="Pfam" id="PF03959">
    <property type="entry name" value="FSH1"/>
    <property type="match status" value="1"/>
</dbReference>
<evidence type="ECO:0000256" key="1">
    <source>
        <dbReference type="ARBA" id="ARBA00022801"/>
    </source>
</evidence>
<gene>
    <name evidence="3" type="ORF">IWQ60_005080</name>
</gene>
<feature type="domain" description="Serine hydrolase" evidence="2">
    <location>
        <begin position="1"/>
        <end position="117"/>
    </location>
</feature>
<sequence length="123" mass="13764">MAAKLRVLCLHGYTQNPTIFRARTGALRKATKNLAEMVFIPGPYPVVLPIADTVEERERLQSLQTEPNEETAQLSWFRVTDDASGRRLTGLQSTLDVIRTALVEQVEYNGFCSRSIGTNPRLS</sequence>
<keyword evidence="4" id="KW-1185">Reference proteome</keyword>
<evidence type="ECO:0000259" key="2">
    <source>
        <dbReference type="Pfam" id="PF03959"/>
    </source>
</evidence>
<dbReference type="OrthoDB" id="414698at2759"/>
<dbReference type="InterPro" id="IPR005645">
    <property type="entry name" value="FSH-like_dom"/>
</dbReference>
<protein>
    <recommendedName>
        <fullName evidence="2">Serine hydrolase domain-containing protein</fullName>
    </recommendedName>
</protein>
<reference evidence="3" key="1">
    <citation type="submission" date="2022-07" db="EMBL/GenBank/DDBJ databases">
        <title>Phylogenomic reconstructions and comparative analyses of Kickxellomycotina fungi.</title>
        <authorList>
            <person name="Reynolds N.K."/>
            <person name="Stajich J.E."/>
            <person name="Barry K."/>
            <person name="Grigoriev I.V."/>
            <person name="Crous P."/>
            <person name="Smith M.E."/>
        </authorList>
    </citation>
    <scope>NUCLEOTIDE SEQUENCE</scope>
    <source>
        <strain evidence="3">RSA 861</strain>
    </source>
</reference>
<name>A0A9W8AER5_9FUNG</name>
<dbReference type="AlphaFoldDB" id="A0A9W8AER5"/>
<accession>A0A9W8AER5</accession>
<dbReference type="PANTHER" id="PTHR48070:SF6">
    <property type="entry name" value="ESTERASE OVCA2"/>
    <property type="match status" value="1"/>
</dbReference>
<dbReference type="GO" id="GO:0005634">
    <property type="term" value="C:nucleus"/>
    <property type="evidence" value="ECO:0007669"/>
    <property type="project" value="TreeGrafter"/>
</dbReference>
<dbReference type="Gene3D" id="3.40.50.1820">
    <property type="entry name" value="alpha/beta hydrolase"/>
    <property type="match status" value="1"/>
</dbReference>
<comment type="caution">
    <text evidence="3">The sequence shown here is derived from an EMBL/GenBank/DDBJ whole genome shotgun (WGS) entry which is preliminary data.</text>
</comment>